<dbReference type="InterPro" id="IPR031418">
    <property type="entry name" value="RITA1"/>
</dbReference>
<keyword evidence="7" id="KW-0524">Neurogenesis</keyword>
<dbReference type="AlphaFoldDB" id="A0AAE0W1P3"/>
<evidence type="ECO:0000256" key="10">
    <source>
        <dbReference type="ARBA" id="ARBA00024957"/>
    </source>
</evidence>
<dbReference type="GO" id="GO:0051168">
    <property type="term" value="P:nuclear export"/>
    <property type="evidence" value="ECO:0007669"/>
    <property type="project" value="InterPro"/>
</dbReference>
<evidence type="ECO:0000256" key="4">
    <source>
        <dbReference type="ARBA" id="ARBA00011667"/>
    </source>
</evidence>
<keyword evidence="9" id="KW-0539">Nucleus</keyword>
<evidence type="ECO:0000313" key="13">
    <source>
        <dbReference type="EMBL" id="KAK3598186.1"/>
    </source>
</evidence>
<dbReference type="PANTHER" id="PTHR34917:SF1">
    <property type="entry name" value="RBPJ-INTERACTING AND TUBULIN-ASSOCIATED PROTEIN 1"/>
    <property type="match status" value="1"/>
</dbReference>
<sequence length="226" mass="25230">MATGGIELVGSRPPSVMSRPPSSSSARARSRSGYHVSNNTSSVEESLFSSHNPTKNLSSITPQPWPEQRRYKDEDKKKIEKPKMRPLLWAPPSPAPTLDRESGFLESVKSTDTENFRLHKFKALRHTPTFVDESLFGPRLQDPSFDPPWVKKTAKAARMRPLLWCPQTASREEGSAASERMVYSASGTLDGRPPSRQGRRPASAKSRPSTVESTSMVEQMKPIWKP</sequence>
<dbReference type="GO" id="GO:0045746">
    <property type="term" value="P:negative regulation of Notch signaling pathway"/>
    <property type="evidence" value="ECO:0007669"/>
    <property type="project" value="TreeGrafter"/>
</dbReference>
<evidence type="ECO:0000313" key="14">
    <source>
        <dbReference type="Proteomes" id="UP001195483"/>
    </source>
</evidence>
<dbReference type="GO" id="GO:0007399">
    <property type="term" value="P:nervous system development"/>
    <property type="evidence" value="ECO:0007669"/>
    <property type="project" value="UniProtKB-KW"/>
</dbReference>
<evidence type="ECO:0000256" key="8">
    <source>
        <dbReference type="ARBA" id="ARBA00022976"/>
    </source>
</evidence>
<protein>
    <recommendedName>
        <fullName evidence="5">RBPJ-interacting and tubulin-associated protein 1</fullName>
    </recommendedName>
    <alternativeName>
        <fullName evidence="11">RBPJ-interacting and tubulin-associated protein</fullName>
    </alternativeName>
</protein>
<comment type="subunit">
    <text evidence="4">Interacts with RBPJ/RBPSUH.</text>
</comment>
<feature type="compositionally biased region" description="Basic and acidic residues" evidence="12">
    <location>
        <begin position="67"/>
        <end position="83"/>
    </location>
</feature>
<comment type="subcellular location">
    <subcellularLocation>
        <location evidence="2">Cytoplasm</location>
    </subcellularLocation>
    <subcellularLocation>
        <location evidence="1">Nucleus</location>
    </subcellularLocation>
</comment>
<dbReference type="Pfam" id="PF17066">
    <property type="entry name" value="RITA"/>
    <property type="match status" value="1"/>
</dbReference>
<name>A0AAE0W1P3_9BIVA</name>
<dbReference type="GO" id="GO:0015631">
    <property type="term" value="F:tubulin binding"/>
    <property type="evidence" value="ECO:0007669"/>
    <property type="project" value="InterPro"/>
</dbReference>
<feature type="region of interest" description="Disordered" evidence="12">
    <location>
        <begin position="168"/>
        <end position="226"/>
    </location>
</feature>
<feature type="compositionally biased region" description="Low complexity" evidence="12">
    <location>
        <begin position="11"/>
        <end position="27"/>
    </location>
</feature>
<evidence type="ECO:0000256" key="11">
    <source>
        <dbReference type="ARBA" id="ARBA00031318"/>
    </source>
</evidence>
<proteinExistence type="inferred from homology"/>
<evidence type="ECO:0000256" key="7">
    <source>
        <dbReference type="ARBA" id="ARBA00022902"/>
    </source>
</evidence>
<dbReference type="GO" id="GO:0007219">
    <property type="term" value="P:Notch signaling pathway"/>
    <property type="evidence" value="ECO:0007669"/>
    <property type="project" value="UniProtKB-KW"/>
</dbReference>
<evidence type="ECO:0000256" key="1">
    <source>
        <dbReference type="ARBA" id="ARBA00004123"/>
    </source>
</evidence>
<dbReference type="Proteomes" id="UP001195483">
    <property type="component" value="Unassembled WGS sequence"/>
</dbReference>
<feature type="region of interest" description="Disordered" evidence="12">
    <location>
        <begin position="1"/>
        <end position="100"/>
    </location>
</feature>
<organism evidence="13 14">
    <name type="scientific">Potamilus streckersoni</name>
    <dbReference type="NCBI Taxonomy" id="2493646"/>
    <lineage>
        <taxon>Eukaryota</taxon>
        <taxon>Metazoa</taxon>
        <taxon>Spiralia</taxon>
        <taxon>Lophotrochozoa</taxon>
        <taxon>Mollusca</taxon>
        <taxon>Bivalvia</taxon>
        <taxon>Autobranchia</taxon>
        <taxon>Heteroconchia</taxon>
        <taxon>Palaeoheterodonta</taxon>
        <taxon>Unionida</taxon>
        <taxon>Unionoidea</taxon>
        <taxon>Unionidae</taxon>
        <taxon>Ambleminae</taxon>
        <taxon>Lampsilini</taxon>
        <taxon>Potamilus</taxon>
    </lineage>
</organism>
<keyword evidence="6" id="KW-0963">Cytoplasm</keyword>
<dbReference type="EMBL" id="JAEAOA010000101">
    <property type="protein sequence ID" value="KAK3598186.1"/>
    <property type="molecule type" value="Genomic_DNA"/>
</dbReference>
<comment type="caution">
    <text evidence="13">The sequence shown here is derived from an EMBL/GenBank/DDBJ whole genome shotgun (WGS) entry which is preliminary data.</text>
</comment>
<evidence type="ECO:0000256" key="6">
    <source>
        <dbReference type="ARBA" id="ARBA00022490"/>
    </source>
</evidence>
<keyword evidence="14" id="KW-1185">Reference proteome</keyword>
<evidence type="ECO:0000256" key="3">
    <source>
        <dbReference type="ARBA" id="ARBA00010906"/>
    </source>
</evidence>
<reference evidence="13" key="1">
    <citation type="journal article" date="2021" name="Genome Biol. Evol.">
        <title>A High-Quality Reference Genome for a Parasitic Bivalve with Doubly Uniparental Inheritance (Bivalvia: Unionida).</title>
        <authorList>
            <person name="Smith C.H."/>
        </authorList>
    </citation>
    <scope>NUCLEOTIDE SEQUENCE</scope>
    <source>
        <strain evidence="13">CHS0354</strain>
    </source>
</reference>
<feature type="compositionally biased region" description="Polar residues" evidence="12">
    <location>
        <begin position="35"/>
        <end position="62"/>
    </location>
</feature>
<gene>
    <name evidence="13" type="ORF">CHS0354_000956</name>
</gene>
<evidence type="ECO:0000256" key="9">
    <source>
        <dbReference type="ARBA" id="ARBA00023242"/>
    </source>
</evidence>
<evidence type="ECO:0000256" key="5">
    <source>
        <dbReference type="ARBA" id="ARBA00014447"/>
    </source>
</evidence>
<keyword evidence="8" id="KW-0914">Notch signaling pathway</keyword>
<accession>A0AAE0W1P3</accession>
<reference evidence="13" key="3">
    <citation type="submission" date="2023-05" db="EMBL/GenBank/DDBJ databases">
        <authorList>
            <person name="Smith C.H."/>
        </authorList>
    </citation>
    <scope>NUCLEOTIDE SEQUENCE</scope>
    <source>
        <strain evidence="13">CHS0354</strain>
        <tissue evidence="13">Mantle</tissue>
    </source>
</reference>
<dbReference type="GO" id="GO:0005634">
    <property type="term" value="C:nucleus"/>
    <property type="evidence" value="ECO:0007669"/>
    <property type="project" value="UniProtKB-SubCell"/>
</dbReference>
<comment type="function">
    <text evidence="10">Tubulin-binding protein that acts as a negative regulator of Notch signaling pathway. Shuttles between the cytoplasm and the nucleus and mediates the nuclear export of RBPJ/RBPSUH, thereby preventing the interaction between RBPJ/RBPSUH and NICD product of Notch proteins (Notch intracellular domain), leading to down-regulate Notch-mediated transcription. May play a role in neurogenesis.</text>
</comment>
<evidence type="ECO:0000256" key="12">
    <source>
        <dbReference type="SAM" id="MobiDB-lite"/>
    </source>
</evidence>
<evidence type="ECO:0000256" key="2">
    <source>
        <dbReference type="ARBA" id="ARBA00004496"/>
    </source>
</evidence>
<reference evidence="13" key="2">
    <citation type="journal article" date="2021" name="Genome Biol. Evol.">
        <title>Developing a high-quality reference genome for a parasitic bivalve with doubly uniparental inheritance (Bivalvia: Unionida).</title>
        <authorList>
            <person name="Smith C.H."/>
        </authorList>
    </citation>
    <scope>NUCLEOTIDE SEQUENCE</scope>
    <source>
        <strain evidence="13">CHS0354</strain>
        <tissue evidence="13">Mantle</tissue>
    </source>
</reference>
<feature type="compositionally biased region" description="Polar residues" evidence="12">
    <location>
        <begin position="206"/>
        <end position="217"/>
    </location>
</feature>
<dbReference type="PANTHER" id="PTHR34917">
    <property type="entry name" value="RBPJ-INTERACTING AND TUBULIN-ASSOCIATED PROTEIN 1"/>
    <property type="match status" value="1"/>
</dbReference>
<comment type="similarity">
    <text evidence="3">Belongs to the RITA family.</text>
</comment>
<dbReference type="GO" id="GO:0005737">
    <property type="term" value="C:cytoplasm"/>
    <property type="evidence" value="ECO:0007669"/>
    <property type="project" value="UniProtKB-SubCell"/>
</dbReference>